<dbReference type="GO" id="GO:0043885">
    <property type="term" value="F:anaerobic carbon-monoxide dehydrogenase activity"/>
    <property type="evidence" value="ECO:0007669"/>
    <property type="project" value="InterPro"/>
</dbReference>
<evidence type="ECO:0000256" key="5">
    <source>
        <dbReference type="ARBA" id="ARBA00023014"/>
    </source>
</evidence>
<feature type="non-terminal residue" evidence="6">
    <location>
        <position position="261"/>
    </location>
</feature>
<evidence type="ECO:0000256" key="2">
    <source>
        <dbReference type="ARBA" id="ARBA00022679"/>
    </source>
</evidence>
<organism evidence="6">
    <name type="scientific">marine sediment metagenome</name>
    <dbReference type="NCBI Taxonomy" id="412755"/>
    <lineage>
        <taxon>unclassified sequences</taxon>
        <taxon>metagenomes</taxon>
        <taxon>ecological metagenomes</taxon>
    </lineage>
</organism>
<dbReference type="EC" id="2.3.1.169" evidence="1"/>
<dbReference type="Gene3D" id="3.40.50.2030">
    <property type="match status" value="1"/>
</dbReference>
<gene>
    <name evidence="6" type="ORF">S06H3_33632</name>
</gene>
<keyword evidence="4" id="KW-0408">Iron</keyword>
<dbReference type="PANTHER" id="PTHR42281">
    <property type="match status" value="1"/>
</dbReference>
<accession>X1MZR1</accession>
<dbReference type="PANTHER" id="PTHR42281:SF1">
    <property type="entry name" value="ACETYL-COA DECARBONYLASE_SYNTHASE COMPLEX SUBUNIT BETA 1"/>
    <property type="match status" value="1"/>
</dbReference>
<dbReference type="InterPro" id="IPR038571">
    <property type="entry name" value="CO_DH/Ac-CoA_synth_bsu_3_sf"/>
</dbReference>
<proteinExistence type="predicted"/>
<dbReference type="GO" id="GO:0006084">
    <property type="term" value="P:acetyl-CoA metabolic process"/>
    <property type="evidence" value="ECO:0007669"/>
    <property type="project" value="InterPro"/>
</dbReference>
<evidence type="ECO:0000313" key="6">
    <source>
        <dbReference type="EMBL" id="GAI23466.1"/>
    </source>
</evidence>
<protein>
    <recommendedName>
        <fullName evidence="1">CO-methylating acetyl-CoA synthase</fullName>
        <ecNumber evidence="1">2.3.1.169</ecNumber>
    </recommendedName>
</protein>
<dbReference type="AlphaFoldDB" id="X1MZR1"/>
<dbReference type="InterPro" id="IPR011254">
    <property type="entry name" value="Prismane-like_sf"/>
</dbReference>
<name>X1MZR1_9ZZZZ</name>
<comment type="caution">
    <text evidence="6">The sequence shown here is derived from an EMBL/GenBank/DDBJ whole genome shotgun (WGS) entry which is preliminary data.</text>
</comment>
<reference evidence="6" key="1">
    <citation type="journal article" date="2014" name="Front. Microbiol.">
        <title>High frequency of phylogenetically diverse reductive dehalogenase-homologous genes in deep subseafloor sedimentary metagenomes.</title>
        <authorList>
            <person name="Kawai M."/>
            <person name="Futagami T."/>
            <person name="Toyoda A."/>
            <person name="Takaki Y."/>
            <person name="Nishi S."/>
            <person name="Hori S."/>
            <person name="Arai W."/>
            <person name="Tsubouchi T."/>
            <person name="Morono Y."/>
            <person name="Uchiyama I."/>
            <person name="Ito T."/>
            <person name="Fujiyama A."/>
            <person name="Inagaki F."/>
            <person name="Takami H."/>
        </authorList>
    </citation>
    <scope>NUCLEOTIDE SEQUENCE</scope>
    <source>
        <strain evidence="6">Expedition CK06-06</strain>
    </source>
</reference>
<dbReference type="EMBL" id="BARV01020091">
    <property type="protein sequence ID" value="GAI23466.1"/>
    <property type="molecule type" value="Genomic_DNA"/>
</dbReference>
<evidence type="ECO:0000256" key="3">
    <source>
        <dbReference type="ARBA" id="ARBA00022723"/>
    </source>
</evidence>
<sequence>MAGHHNGTTFAEQLVEGGVDLGWDTRLVPFGREITAAIYAAGFASRVALTFGGVQPGDYRRHLLYNKNRIFAFVVALGKVTDEWYATAAGAINYGFPTIADSDIPEVLPTGVCTYEHVVSNIPHDQIVEKAIEVRGLKIKVSEIPIPVSVSPAFEGERIRKEDMHVEFGGQRTPAFEWLRMLDIGEVEDGKIIVMGADVDSVQKGGQMPLGIVVEVAGRKMQTDFEPVLERQIHTFMNEAQGLWHMGQRDINWVRISETAA</sequence>
<dbReference type="SUPFAM" id="SSF56821">
    <property type="entry name" value="Prismane protein-like"/>
    <property type="match status" value="1"/>
</dbReference>
<dbReference type="Gene3D" id="3.30.1650.10">
    <property type="entry name" value="Bifunctional carbon monoxide dehydrogenase/acetyl-coa synthase(codh/acs), Chain M, domain 3"/>
    <property type="match status" value="1"/>
</dbReference>
<dbReference type="GO" id="GO:0046872">
    <property type="term" value="F:metal ion binding"/>
    <property type="evidence" value="ECO:0007669"/>
    <property type="project" value="UniProtKB-KW"/>
</dbReference>
<dbReference type="InterPro" id="IPR016099">
    <property type="entry name" value="Prismane-like_a/b-sand"/>
</dbReference>
<dbReference type="GO" id="GO:0051536">
    <property type="term" value="F:iron-sulfur cluster binding"/>
    <property type="evidence" value="ECO:0007669"/>
    <property type="project" value="UniProtKB-KW"/>
</dbReference>
<keyword evidence="5" id="KW-0411">Iron-sulfur</keyword>
<dbReference type="GO" id="GO:0043884">
    <property type="term" value="F:CO-methylating acetyl-CoA synthase activity"/>
    <property type="evidence" value="ECO:0007669"/>
    <property type="project" value="UniProtKB-EC"/>
</dbReference>
<keyword evidence="3" id="KW-0479">Metal-binding</keyword>
<dbReference type="InterPro" id="IPR004461">
    <property type="entry name" value="CO_DH/Ac-CoA_synth_bsu"/>
</dbReference>
<keyword evidence="2" id="KW-0808">Transferase</keyword>
<evidence type="ECO:0000256" key="4">
    <source>
        <dbReference type="ARBA" id="ARBA00023004"/>
    </source>
</evidence>
<evidence type="ECO:0000256" key="1">
    <source>
        <dbReference type="ARBA" id="ARBA00012244"/>
    </source>
</evidence>
<dbReference type="Pfam" id="PF03598">
    <property type="entry name" value="CdhC"/>
    <property type="match status" value="1"/>
</dbReference>